<dbReference type="Gene3D" id="3.40.525.10">
    <property type="entry name" value="CRAL-TRIO lipid binding domain"/>
    <property type="match status" value="1"/>
</dbReference>
<evidence type="ECO:0000313" key="9">
    <source>
        <dbReference type="Proteomes" id="UP000186817"/>
    </source>
</evidence>
<dbReference type="SUPFAM" id="SSF57903">
    <property type="entry name" value="FYVE/PHD zinc finger"/>
    <property type="match status" value="2"/>
</dbReference>
<dbReference type="InterPro" id="IPR001251">
    <property type="entry name" value="CRAL-TRIO_dom"/>
</dbReference>
<dbReference type="GO" id="GO:0005813">
    <property type="term" value="C:centrosome"/>
    <property type="evidence" value="ECO:0007669"/>
    <property type="project" value="TreeGrafter"/>
</dbReference>
<dbReference type="PANTHER" id="PTHR46591:SF1">
    <property type="entry name" value="ZINC FINGER FYVE DOMAIN-CONTAINING PROTEIN 26"/>
    <property type="match status" value="1"/>
</dbReference>
<keyword evidence="9" id="KW-1185">Reference proteome</keyword>
<dbReference type="PROSITE" id="PS50178">
    <property type="entry name" value="ZF_FYVE"/>
    <property type="match status" value="2"/>
</dbReference>
<comment type="caution">
    <text evidence="8">The sequence shown here is derived from an EMBL/GenBank/DDBJ whole genome shotgun (WGS) entry which is preliminary data.</text>
</comment>
<dbReference type="GO" id="GO:0005765">
    <property type="term" value="C:lysosomal membrane"/>
    <property type="evidence" value="ECO:0007669"/>
    <property type="project" value="TreeGrafter"/>
</dbReference>
<feature type="domain" description="FYVE-type" evidence="7">
    <location>
        <begin position="157"/>
        <end position="217"/>
    </location>
</feature>
<dbReference type="EMBL" id="LSRX01000131">
    <property type="protein sequence ID" value="OLQ07827.1"/>
    <property type="molecule type" value="Genomic_DNA"/>
</dbReference>
<dbReference type="InterPro" id="IPR017455">
    <property type="entry name" value="Znf_FYVE-rel"/>
</dbReference>
<feature type="domain" description="FYVE-type" evidence="7">
    <location>
        <begin position="315"/>
        <end position="375"/>
    </location>
</feature>
<sequence>MSMHHQPSKSNSISTAEHLAVVLEAAVCSAKGTPRSFDVVCDCRGFQLSKNLDPRPAVSAMEMLKHAYRGRMRRAFLVGAPAAFGGFWKLLKGLLPKPTQEARIVSSMVWVTRRLRRAANCRDRKRAMEPSSTFCSTQCSSQPPSPERQRSHCQPQSEDGDSCAICQSALGKRHLNPRHHCRLCCRPVCASCSPCRVPVSGHKGVQRSCLQCAATASRASAMTQQLSFLSRQLSDLAGRPTADVAPVTLEDALSSLEAAVEPLRKLRVQHKITERRCHEAEDQLHNLRTEFNRNRDCEQDPRLITPGPPPPGHGPEDETDCWICHARLGKRFLNPRHHCRACGRLVCGQCSPSRILMDGRTTLQRACAQCTRSVQEVPNATRRLQVLAAGLSVLLGARSNPATSAAGLCSRLATLGTLEGAIRECEVGLALLKEAETCFVVLSRFCRLADDKIQFIALKEAGDVLQGSCGHAAAHVVTTLLASDQDSTSWRFPSELAD</sequence>
<evidence type="ECO:0000256" key="6">
    <source>
        <dbReference type="SAM" id="MobiDB-lite"/>
    </source>
</evidence>
<dbReference type="OrthoDB" id="438775at2759"/>
<dbReference type="Proteomes" id="UP000186817">
    <property type="component" value="Unassembled WGS sequence"/>
</dbReference>
<evidence type="ECO:0000256" key="4">
    <source>
        <dbReference type="PROSITE-ProRule" id="PRU00091"/>
    </source>
</evidence>
<dbReference type="InterPro" id="IPR013083">
    <property type="entry name" value="Znf_RING/FYVE/PHD"/>
</dbReference>
<dbReference type="InterPro" id="IPR000306">
    <property type="entry name" value="Znf_FYVE"/>
</dbReference>
<dbReference type="SMART" id="SM00064">
    <property type="entry name" value="FYVE"/>
    <property type="match status" value="2"/>
</dbReference>
<evidence type="ECO:0000313" key="8">
    <source>
        <dbReference type="EMBL" id="OLQ07827.1"/>
    </source>
</evidence>
<keyword evidence="5" id="KW-0175">Coiled coil</keyword>
<name>A0A1Q9EKA3_SYMMI</name>
<dbReference type="GO" id="GO:0032266">
    <property type="term" value="F:phosphatidylinositol-3-phosphate binding"/>
    <property type="evidence" value="ECO:0007669"/>
    <property type="project" value="InterPro"/>
</dbReference>
<protein>
    <recommendedName>
        <fullName evidence="7">FYVE-type domain-containing protein</fullName>
    </recommendedName>
</protein>
<keyword evidence="2 4" id="KW-0863">Zinc-finger</keyword>
<evidence type="ECO:0000256" key="5">
    <source>
        <dbReference type="SAM" id="Coils"/>
    </source>
</evidence>
<dbReference type="GO" id="GO:0032465">
    <property type="term" value="P:regulation of cytokinesis"/>
    <property type="evidence" value="ECO:0007669"/>
    <property type="project" value="TreeGrafter"/>
</dbReference>
<dbReference type="GO" id="GO:0008270">
    <property type="term" value="F:zinc ion binding"/>
    <property type="evidence" value="ECO:0007669"/>
    <property type="project" value="UniProtKB-KW"/>
</dbReference>
<gene>
    <name evidence="8" type="ORF">AK812_SmicGene8739</name>
</gene>
<dbReference type="InterPro" id="IPR011011">
    <property type="entry name" value="Znf_FYVE_PHD"/>
</dbReference>
<dbReference type="Pfam" id="PF00650">
    <property type="entry name" value="CRAL_TRIO"/>
    <property type="match status" value="1"/>
</dbReference>
<organism evidence="8 9">
    <name type="scientific">Symbiodinium microadriaticum</name>
    <name type="common">Dinoflagellate</name>
    <name type="synonym">Zooxanthella microadriatica</name>
    <dbReference type="NCBI Taxonomy" id="2951"/>
    <lineage>
        <taxon>Eukaryota</taxon>
        <taxon>Sar</taxon>
        <taxon>Alveolata</taxon>
        <taxon>Dinophyceae</taxon>
        <taxon>Suessiales</taxon>
        <taxon>Symbiodiniaceae</taxon>
        <taxon>Symbiodinium</taxon>
    </lineage>
</organism>
<dbReference type="InterPro" id="IPR028730">
    <property type="entry name" value="ZFYVE26"/>
</dbReference>
<accession>A0A1Q9EKA3</accession>
<feature type="coiled-coil region" evidence="5">
    <location>
        <begin position="263"/>
        <end position="290"/>
    </location>
</feature>
<dbReference type="AlphaFoldDB" id="A0A1Q9EKA3"/>
<dbReference type="CDD" id="cd00170">
    <property type="entry name" value="SEC14"/>
    <property type="match status" value="1"/>
</dbReference>
<dbReference type="GO" id="GO:0030496">
    <property type="term" value="C:midbody"/>
    <property type="evidence" value="ECO:0007669"/>
    <property type="project" value="TreeGrafter"/>
</dbReference>
<keyword evidence="3" id="KW-0862">Zinc</keyword>
<proteinExistence type="predicted"/>
<dbReference type="GO" id="GO:0000281">
    <property type="term" value="P:mitotic cytokinesis"/>
    <property type="evidence" value="ECO:0007669"/>
    <property type="project" value="InterPro"/>
</dbReference>
<dbReference type="Gene3D" id="3.30.40.10">
    <property type="entry name" value="Zinc/RING finger domain, C3HC4 (zinc finger)"/>
    <property type="match status" value="2"/>
</dbReference>
<evidence type="ECO:0000259" key="7">
    <source>
        <dbReference type="PROSITE" id="PS50178"/>
    </source>
</evidence>
<keyword evidence="1" id="KW-0479">Metal-binding</keyword>
<dbReference type="Pfam" id="PF01363">
    <property type="entry name" value="FYVE"/>
    <property type="match status" value="1"/>
</dbReference>
<dbReference type="SUPFAM" id="SSF52087">
    <property type="entry name" value="CRAL/TRIO domain"/>
    <property type="match status" value="1"/>
</dbReference>
<dbReference type="GO" id="GO:0000724">
    <property type="term" value="P:double-strand break repair via homologous recombination"/>
    <property type="evidence" value="ECO:0007669"/>
    <property type="project" value="InterPro"/>
</dbReference>
<evidence type="ECO:0000256" key="3">
    <source>
        <dbReference type="ARBA" id="ARBA00022833"/>
    </source>
</evidence>
<evidence type="ECO:0000256" key="1">
    <source>
        <dbReference type="ARBA" id="ARBA00022723"/>
    </source>
</evidence>
<dbReference type="InterPro" id="IPR036865">
    <property type="entry name" value="CRAL-TRIO_dom_sf"/>
</dbReference>
<reference evidence="8 9" key="1">
    <citation type="submission" date="2016-02" db="EMBL/GenBank/DDBJ databases">
        <title>Genome analysis of coral dinoflagellate symbionts highlights evolutionary adaptations to a symbiotic lifestyle.</title>
        <authorList>
            <person name="Aranda M."/>
            <person name="Li Y."/>
            <person name="Liew Y.J."/>
            <person name="Baumgarten S."/>
            <person name="Simakov O."/>
            <person name="Wilson M."/>
            <person name="Piel J."/>
            <person name="Ashoor H."/>
            <person name="Bougouffa S."/>
            <person name="Bajic V.B."/>
            <person name="Ryu T."/>
            <person name="Ravasi T."/>
            <person name="Bayer T."/>
            <person name="Micklem G."/>
            <person name="Kim H."/>
            <person name="Bhak J."/>
            <person name="Lajeunesse T.C."/>
            <person name="Voolstra C.R."/>
        </authorList>
    </citation>
    <scope>NUCLEOTIDE SEQUENCE [LARGE SCALE GENOMIC DNA]</scope>
    <source>
        <strain evidence="8 9">CCMP2467</strain>
    </source>
</reference>
<dbReference type="PANTHER" id="PTHR46591">
    <property type="entry name" value="ZINC FINGER FYVE DOMAIN-CONTAINING PROTEIN 26"/>
    <property type="match status" value="1"/>
</dbReference>
<evidence type="ECO:0000256" key="2">
    <source>
        <dbReference type="ARBA" id="ARBA00022771"/>
    </source>
</evidence>
<dbReference type="CDD" id="cd00065">
    <property type="entry name" value="FYVE_like_SF"/>
    <property type="match status" value="1"/>
</dbReference>
<feature type="region of interest" description="Disordered" evidence="6">
    <location>
        <begin position="137"/>
        <end position="158"/>
    </location>
</feature>